<evidence type="ECO:0000259" key="5">
    <source>
        <dbReference type="PROSITE" id="PS51387"/>
    </source>
</evidence>
<dbReference type="InterPro" id="IPR006093">
    <property type="entry name" value="Oxy_OxRdtase_FAD_BS"/>
</dbReference>
<dbReference type="PANTHER" id="PTHR42973:SF7">
    <property type="entry name" value="FAD-BINDING PCMH-TYPE DOMAIN-CONTAINING PROTEIN"/>
    <property type="match status" value="1"/>
</dbReference>
<evidence type="ECO:0000313" key="7">
    <source>
        <dbReference type="Proteomes" id="UP001465668"/>
    </source>
</evidence>
<keyword evidence="7" id="KW-1185">Reference proteome</keyword>
<dbReference type="Gene3D" id="3.40.462.20">
    <property type="match status" value="1"/>
</dbReference>
<comment type="similarity">
    <text evidence="1">Belongs to the oxygen-dependent FAD-linked oxidoreductase family.</text>
</comment>
<dbReference type="Proteomes" id="UP001465668">
    <property type="component" value="Unassembled WGS sequence"/>
</dbReference>
<proteinExistence type="inferred from homology"/>
<dbReference type="SUPFAM" id="SSF56176">
    <property type="entry name" value="FAD-binding/transporter-associated domain-like"/>
    <property type="match status" value="1"/>
</dbReference>
<dbReference type="InterPro" id="IPR016166">
    <property type="entry name" value="FAD-bd_PCMH"/>
</dbReference>
<dbReference type="PANTHER" id="PTHR42973">
    <property type="entry name" value="BINDING OXIDOREDUCTASE, PUTATIVE (AFU_ORTHOLOGUE AFUA_1G17690)-RELATED"/>
    <property type="match status" value="1"/>
</dbReference>
<dbReference type="Gene3D" id="3.30.465.10">
    <property type="match status" value="1"/>
</dbReference>
<dbReference type="InterPro" id="IPR016167">
    <property type="entry name" value="FAD-bd_PCMH_sub1"/>
</dbReference>
<dbReference type="InterPro" id="IPR016169">
    <property type="entry name" value="FAD-bd_PCMH_sub2"/>
</dbReference>
<comment type="caution">
    <text evidence="6">The sequence shown here is derived from an EMBL/GenBank/DDBJ whole genome shotgun (WGS) entry which is preliminary data.</text>
</comment>
<evidence type="ECO:0000313" key="6">
    <source>
        <dbReference type="EMBL" id="KAK9780725.1"/>
    </source>
</evidence>
<dbReference type="PROSITE" id="PS00862">
    <property type="entry name" value="OX2_COVAL_FAD"/>
    <property type="match status" value="1"/>
</dbReference>
<protein>
    <submittedName>
        <fullName evidence="6">FAD-binding PCMH-type domain-containing protein</fullName>
    </submittedName>
</protein>
<dbReference type="Pfam" id="PF01565">
    <property type="entry name" value="FAD_binding_4"/>
    <property type="match status" value="1"/>
</dbReference>
<dbReference type="EMBL" id="JARVKM010000005">
    <property type="protein sequence ID" value="KAK9780725.1"/>
    <property type="molecule type" value="Genomic_DNA"/>
</dbReference>
<organism evidence="6 7">
    <name type="scientific">Seiridium cardinale</name>
    <dbReference type="NCBI Taxonomy" id="138064"/>
    <lineage>
        <taxon>Eukaryota</taxon>
        <taxon>Fungi</taxon>
        <taxon>Dikarya</taxon>
        <taxon>Ascomycota</taxon>
        <taxon>Pezizomycotina</taxon>
        <taxon>Sordariomycetes</taxon>
        <taxon>Xylariomycetidae</taxon>
        <taxon>Amphisphaeriales</taxon>
        <taxon>Sporocadaceae</taxon>
        <taxon>Seiridium</taxon>
    </lineage>
</organism>
<evidence type="ECO:0000256" key="1">
    <source>
        <dbReference type="ARBA" id="ARBA00005466"/>
    </source>
</evidence>
<accession>A0ABR2Y3R6</accession>
<evidence type="ECO:0000256" key="3">
    <source>
        <dbReference type="ARBA" id="ARBA00022827"/>
    </source>
</evidence>
<keyword evidence="2" id="KW-0285">Flavoprotein</keyword>
<dbReference type="InterPro" id="IPR050416">
    <property type="entry name" value="FAD-linked_Oxidoreductase"/>
</dbReference>
<name>A0ABR2Y3R6_9PEZI</name>
<dbReference type="InterPro" id="IPR006094">
    <property type="entry name" value="Oxid_FAD_bind_N"/>
</dbReference>
<dbReference type="InterPro" id="IPR036318">
    <property type="entry name" value="FAD-bd_PCMH-like_sf"/>
</dbReference>
<keyword evidence="4" id="KW-0560">Oxidoreductase</keyword>
<evidence type="ECO:0000256" key="2">
    <source>
        <dbReference type="ARBA" id="ARBA00022630"/>
    </source>
</evidence>
<evidence type="ECO:0000256" key="4">
    <source>
        <dbReference type="ARBA" id="ARBA00023002"/>
    </source>
</evidence>
<feature type="domain" description="FAD-binding PCMH-type" evidence="5">
    <location>
        <begin position="54"/>
        <end position="226"/>
    </location>
</feature>
<keyword evidence="3" id="KW-0274">FAD</keyword>
<gene>
    <name evidence="6" type="ORF">SCAR479_01911</name>
</gene>
<reference evidence="6 7" key="1">
    <citation type="submission" date="2024-02" db="EMBL/GenBank/DDBJ databases">
        <title>First draft genome assembly of two strains of Seiridium cardinale.</title>
        <authorList>
            <person name="Emiliani G."/>
            <person name="Scali E."/>
        </authorList>
    </citation>
    <scope>NUCLEOTIDE SEQUENCE [LARGE SCALE GENOMIC DNA]</scope>
    <source>
        <strain evidence="6 7">BM-138-000479</strain>
    </source>
</reference>
<sequence>MSHEMVSTTVSSHQVSSTTRMAASYTQLDALHCEYVIPSQTESSREISRWSDTKIDRPALIVTPATEQDVQAAIRVAKANGLTIVVAGGGHGTFVAVGPNTLYLDMVRFKSIQLDKEHGTVTVGGGVVSGELLRSLAGEGYYTPLPNSNAVGVVGCVLGGGNTPLNGLHGWMADNVVSIRLVTSEGPVVGLGPYSKGKDAELFGALCGAGHGLGIITAMAVFTYPISSLEMTEDKVWTRTLIFPEAAINTAAQAFLELLSPLPEANFVLTFMRSPPGTPAAGSPTIILGGTYFGPAEQAEKGSAVMFREDIVAKTLRATTEMVTMENLNNRFEPLNVHGGHKSIASCRLKQTSLDTIKTTFEQWESVTKGHPDARPSVVAIGAFDSKRQEGHGRDGTDLSKFLEARDRNITATVFASCDEVGTLPVMTGFLDDLMAGFRKGDEHTPPKTFPNNLRFGMSLEELFNRDKLEDLRRVKHVWDPDNVFWSPYEDSH</sequence>
<dbReference type="Gene3D" id="3.30.43.10">
    <property type="entry name" value="Uridine Diphospho-n-acetylenolpyruvylglucosamine Reductase, domain 2"/>
    <property type="match status" value="1"/>
</dbReference>
<dbReference type="PROSITE" id="PS51387">
    <property type="entry name" value="FAD_PCMH"/>
    <property type="match status" value="1"/>
</dbReference>